<name>A0ABM7N0X4_ERWRD</name>
<dbReference type="Proteomes" id="UP000677515">
    <property type="component" value="Chromosome"/>
</dbReference>
<dbReference type="EMBL" id="AP024329">
    <property type="protein sequence ID" value="BCQ35017.1"/>
    <property type="molecule type" value="Genomic_DNA"/>
</dbReference>
<evidence type="ECO:0000313" key="2">
    <source>
        <dbReference type="Proteomes" id="UP000677515"/>
    </source>
</evidence>
<gene>
    <name evidence="1" type="ORF">ERHA53_23600</name>
</gene>
<evidence type="ECO:0000313" key="1">
    <source>
        <dbReference type="EMBL" id="BCQ35017.1"/>
    </source>
</evidence>
<sequence>MGIIKVIFLFLLLVPVFTQAREVSQINIVKTGAYDSEGRYEYEKEGCKTFNPTKEQLIHYFTKAEESDASGEWMNEYYSPCVASGTITFKDSSSGEWIIHSSGLGWVDFTEGKRKYFYYIDNAWEDE</sequence>
<keyword evidence="2" id="KW-1185">Reference proteome</keyword>
<accession>A0ABM7N0X4</accession>
<proteinExistence type="predicted"/>
<protein>
    <submittedName>
        <fullName evidence="1">Uncharacterized protein</fullName>
    </submittedName>
</protein>
<organism evidence="1 2">
    <name type="scientific">Erwinia rhapontici</name>
    <name type="common">Pectobacterium rhapontici</name>
    <dbReference type="NCBI Taxonomy" id="55212"/>
    <lineage>
        <taxon>Bacteria</taxon>
        <taxon>Pseudomonadati</taxon>
        <taxon>Pseudomonadota</taxon>
        <taxon>Gammaproteobacteria</taxon>
        <taxon>Enterobacterales</taxon>
        <taxon>Erwiniaceae</taxon>
        <taxon>Erwinia</taxon>
    </lineage>
</organism>
<reference evidence="1 2" key="1">
    <citation type="submission" date="2021-01" db="EMBL/GenBank/DDBJ databases">
        <title>Complete genome sequence of Erwinia rhapontici MAFF 311153.</title>
        <authorList>
            <person name="Morohoshi T."/>
            <person name="Someya N."/>
        </authorList>
    </citation>
    <scope>NUCLEOTIDE SEQUENCE [LARGE SCALE GENOMIC DNA]</scope>
    <source>
        <strain evidence="1 2">MAFF 311153</strain>
    </source>
</reference>